<protein>
    <submittedName>
        <fullName evidence="7">Uncharacterized protein LOC131801841</fullName>
    </submittedName>
</protein>
<evidence type="ECO:0000256" key="3">
    <source>
        <dbReference type="ARBA" id="ARBA00022771"/>
    </source>
</evidence>
<gene>
    <name evidence="7" type="primary">LOC131801841</name>
</gene>
<evidence type="ECO:0000313" key="6">
    <source>
        <dbReference type="Proteomes" id="UP001652621"/>
    </source>
</evidence>
<evidence type="ECO:0000256" key="4">
    <source>
        <dbReference type="ARBA" id="ARBA00022833"/>
    </source>
</evidence>
<dbReference type="Proteomes" id="UP001652621">
    <property type="component" value="Unplaced"/>
</dbReference>
<dbReference type="RefSeq" id="XP_058976810.1">
    <property type="nucleotide sequence ID" value="XM_059120827.1"/>
</dbReference>
<evidence type="ECO:0000256" key="1">
    <source>
        <dbReference type="ARBA" id="ARBA00004123"/>
    </source>
</evidence>
<comment type="subcellular location">
    <subcellularLocation>
        <location evidence="1">Nucleus</location>
    </subcellularLocation>
</comment>
<name>A0ABM3UTF3_MUSDO</name>
<keyword evidence="3" id="KW-0863">Zinc-finger</keyword>
<dbReference type="GeneID" id="131801841"/>
<proteinExistence type="predicted"/>
<dbReference type="InterPro" id="IPR012337">
    <property type="entry name" value="RNaseH-like_sf"/>
</dbReference>
<keyword evidence="6" id="KW-1185">Reference proteome</keyword>
<evidence type="ECO:0000256" key="2">
    <source>
        <dbReference type="ARBA" id="ARBA00022723"/>
    </source>
</evidence>
<keyword evidence="4" id="KW-0862">Zinc</keyword>
<evidence type="ECO:0000313" key="7">
    <source>
        <dbReference type="RefSeq" id="XP_058976810.1"/>
    </source>
</evidence>
<keyword evidence="5" id="KW-0539">Nucleus</keyword>
<evidence type="ECO:0000256" key="5">
    <source>
        <dbReference type="ARBA" id="ARBA00023242"/>
    </source>
</evidence>
<dbReference type="SUPFAM" id="SSF53098">
    <property type="entry name" value="Ribonuclease H-like"/>
    <property type="match status" value="1"/>
</dbReference>
<accession>A0ABM3UTF3</accession>
<organism evidence="6 7">
    <name type="scientific">Musca domestica</name>
    <name type="common">House fly</name>
    <dbReference type="NCBI Taxonomy" id="7370"/>
    <lineage>
        <taxon>Eukaryota</taxon>
        <taxon>Metazoa</taxon>
        <taxon>Ecdysozoa</taxon>
        <taxon>Arthropoda</taxon>
        <taxon>Hexapoda</taxon>
        <taxon>Insecta</taxon>
        <taxon>Pterygota</taxon>
        <taxon>Neoptera</taxon>
        <taxon>Endopterygota</taxon>
        <taxon>Diptera</taxon>
        <taxon>Brachycera</taxon>
        <taxon>Muscomorpha</taxon>
        <taxon>Muscoidea</taxon>
        <taxon>Muscidae</taxon>
        <taxon>Musca</taxon>
    </lineage>
</organism>
<keyword evidence="2" id="KW-0479">Metal-binding</keyword>
<reference evidence="7" key="1">
    <citation type="submission" date="2025-08" db="UniProtKB">
        <authorList>
            <consortium name="RefSeq"/>
        </authorList>
    </citation>
    <scope>IDENTIFICATION</scope>
    <source>
        <strain evidence="7">Aabys</strain>
        <tissue evidence="7">Whole body</tissue>
    </source>
</reference>
<dbReference type="PANTHER" id="PTHR46481:SF10">
    <property type="entry name" value="ZINC FINGER BED DOMAIN-CONTAINING PROTEIN 39"/>
    <property type="match status" value="1"/>
</dbReference>
<dbReference type="InterPro" id="IPR052035">
    <property type="entry name" value="ZnF_BED_domain_contain"/>
</dbReference>
<dbReference type="PANTHER" id="PTHR46481">
    <property type="entry name" value="ZINC FINGER BED DOMAIN-CONTAINING PROTEIN 4"/>
    <property type="match status" value="1"/>
</dbReference>
<sequence>MPRPKNIILLDMFNTNESNEVVCNLQSCKNKILSVHSGNIERHLKRSHPEQYANYIEQKRAMKLQNCVNEVLLRRNVNPRNIELAIVELFTKNGRPLHMAEDRAFKILMEPVLSLLGITVNEHNIMERIIAFSTNIKTEISNDLKGTLFSLKIDVATRWDLSMLVKELKSSHTGEYIKSIILEVLREYGVDVRNIFTITTDNGSNMLKKVKVLNSELQMLMEEESQDSEEEVDCEQSIYEIEPIDFNISSHHITNIRCGAHTLQLCTRSEKTSK</sequence>